<evidence type="ECO:0000313" key="2">
    <source>
        <dbReference type="Proteomes" id="UP001231859"/>
    </source>
</evidence>
<dbReference type="Proteomes" id="UP001231859">
    <property type="component" value="Plasmid paApi_AU2"/>
</dbReference>
<dbReference type="EMBL" id="CP123758">
    <property type="protein sequence ID" value="WGO82318.1"/>
    <property type="molecule type" value="Genomic_DNA"/>
</dbReference>
<reference evidence="1 2" key="1">
    <citation type="submission" date="2023-04" db="EMBL/GenBank/DDBJ databases">
        <title>Genome dynamics across the evolutionary transition to endosymbiosis.</title>
        <authorList>
            <person name="Siozios S."/>
            <person name="Nadal-Jimenez P."/>
            <person name="Azagi T."/>
            <person name="Sprong H."/>
            <person name="Frost C.L."/>
            <person name="Parratt S.R."/>
            <person name="Taylor G."/>
            <person name="Brettell L."/>
            <person name="Lew K.C."/>
            <person name="Croft L."/>
            <person name="King K.C."/>
            <person name="Brockhurst M.A."/>
            <person name="Hypsa V."/>
            <person name="Novakova E."/>
            <person name="Darby A.C."/>
            <person name="Hurst G.D.D."/>
        </authorList>
    </citation>
    <scope>NUCLEOTIDE SEQUENCE [LARGE SCALE GENOMIC DNA]</scope>
    <source>
        <strain evidence="2">aApi_AU</strain>
        <plasmid evidence="1 2">paApi_AU2</plasmid>
    </source>
</reference>
<keyword evidence="1" id="KW-0614">Plasmid</keyword>
<gene>
    <name evidence="1" type="ORF">QG404_01225</name>
</gene>
<keyword evidence="2" id="KW-1185">Reference proteome</keyword>
<sequence>MKINREIYYVDEKFKTDKRFWIVKFETDYITEHYIFRLKPTKKQVRASRKVFNQLNDLAKKACEYE</sequence>
<dbReference type="RefSeq" id="WP_280937045.1">
    <property type="nucleotide sequence ID" value="NZ_CP123758.1"/>
</dbReference>
<accession>A0ABY8NYI5</accession>
<evidence type="ECO:0000313" key="1">
    <source>
        <dbReference type="EMBL" id="WGO82318.1"/>
    </source>
</evidence>
<geneLocation type="plasmid" evidence="1 2">
    <name>paApi_AU2</name>
</geneLocation>
<proteinExistence type="predicted"/>
<protein>
    <submittedName>
        <fullName evidence="1">Uncharacterized protein</fullName>
    </submittedName>
</protein>
<organism evidence="1 2">
    <name type="scientific">Arsenophonus apicola</name>
    <dbReference type="NCBI Taxonomy" id="2879119"/>
    <lineage>
        <taxon>Bacteria</taxon>
        <taxon>Pseudomonadati</taxon>
        <taxon>Pseudomonadota</taxon>
        <taxon>Gammaproteobacteria</taxon>
        <taxon>Enterobacterales</taxon>
        <taxon>Morganellaceae</taxon>
        <taxon>Arsenophonus</taxon>
    </lineage>
</organism>
<name>A0ABY8NYI5_9GAMM</name>